<feature type="coiled-coil region" evidence="1">
    <location>
        <begin position="505"/>
        <end position="546"/>
    </location>
</feature>
<feature type="region of interest" description="Disordered" evidence="2">
    <location>
        <begin position="560"/>
        <end position="590"/>
    </location>
</feature>
<reference evidence="3" key="1">
    <citation type="journal article" date="2016" name="Nat. Genet.">
        <title>The genome sequences of Arachis duranensis and Arachis ipaensis, the diploid ancestors of cultivated peanut.</title>
        <authorList>
            <person name="Bertioli D.J."/>
            <person name="Cannon S.B."/>
            <person name="Froenicke L."/>
            <person name="Huang G."/>
            <person name="Farmer A.D."/>
            <person name="Cannon E.K."/>
            <person name="Liu X."/>
            <person name="Gao D."/>
            <person name="Clevenger J."/>
            <person name="Dash S."/>
            <person name="Ren L."/>
            <person name="Moretzsohn M.C."/>
            <person name="Shirasawa K."/>
            <person name="Huang W."/>
            <person name="Vidigal B."/>
            <person name="Abernathy B."/>
            <person name="Chu Y."/>
            <person name="Niederhuth C.E."/>
            <person name="Umale P."/>
            <person name="Araujo A.C."/>
            <person name="Kozik A."/>
            <person name="Kim K.D."/>
            <person name="Burow M.D."/>
            <person name="Varshney R.K."/>
            <person name="Wang X."/>
            <person name="Zhang X."/>
            <person name="Barkley N."/>
            <person name="Guimaraes P.M."/>
            <person name="Isobe S."/>
            <person name="Guo B."/>
            <person name="Liao B."/>
            <person name="Stalker H.T."/>
            <person name="Schmitz R.J."/>
            <person name="Scheffler B.E."/>
            <person name="Leal-Bertioli S.C."/>
            <person name="Xun X."/>
            <person name="Jackson S.A."/>
            <person name="Michelmore R."/>
            <person name="Ozias-Akins P."/>
        </authorList>
    </citation>
    <scope>NUCLEOTIDE SEQUENCE [LARGE SCALE GENOMIC DNA]</scope>
    <source>
        <strain evidence="3">cv. V14167</strain>
    </source>
</reference>
<dbReference type="GeneID" id="107489131"/>
<evidence type="ECO:0000313" key="3">
    <source>
        <dbReference type="Proteomes" id="UP000515211"/>
    </source>
</evidence>
<dbReference type="AlphaFoldDB" id="A0A9C6TJE7"/>
<organism evidence="3 4">
    <name type="scientific">Arachis duranensis</name>
    <name type="common">Wild peanut</name>
    <dbReference type="NCBI Taxonomy" id="130453"/>
    <lineage>
        <taxon>Eukaryota</taxon>
        <taxon>Viridiplantae</taxon>
        <taxon>Streptophyta</taxon>
        <taxon>Embryophyta</taxon>
        <taxon>Tracheophyta</taxon>
        <taxon>Spermatophyta</taxon>
        <taxon>Magnoliopsida</taxon>
        <taxon>eudicotyledons</taxon>
        <taxon>Gunneridae</taxon>
        <taxon>Pentapetalae</taxon>
        <taxon>rosids</taxon>
        <taxon>fabids</taxon>
        <taxon>Fabales</taxon>
        <taxon>Fabaceae</taxon>
        <taxon>Papilionoideae</taxon>
        <taxon>50 kb inversion clade</taxon>
        <taxon>dalbergioids sensu lato</taxon>
        <taxon>Dalbergieae</taxon>
        <taxon>Pterocarpus clade</taxon>
        <taxon>Arachis</taxon>
    </lineage>
</organism>
<dbReference type="PANTHER" id="PTHR33144:SF16">
    <property type="entry name" value="OS02G0129000 PROTEIN"/>
    <property type="match status" value="1"/>
</dbReference>
<protein>
    <submittedName>
        <fullName evidence="4">Uncharacterized protein LOC107489131</fullName>
    </submittedName>
</protein>
<keyword evidence="1" id="KW-0175">Coiled coil</keyword>
<dbReference type="InterPro" id="IPR004252">
    <property type="entry name" value="Probable_transposase_24"/>
</dbReference>
<evidence type="ECO:0000256" key="2">
    <source>
        <dbReference type="SAM" id="MobiDB-lite"/>
    </source>
</evidence>
<dbReference type="Pfam" id="PF03004">
    <property type="entry name" value="Transposase_24"/>
    <property type="match status" value="1"/>
</dbReference>
<accession>A0A9C6TJE7</accession>
<keyword evidence="3" id="KW-1185">Reference proteome</keyword>
<gene>
    <name evidence="4" type="primary">LOC107489131</name>
</gene>
<dbReference type="Proteomes" id="UP000515211">
    <property type="component" value="Chromosome 5"/>
</dbReference>
<dbReference type="RefSeq" id="XP_052117671.1">
    <property type="nucleotide sequence ID" value="XM_052261711.1"/>
</dbReference>
<dbReference type="KEGG" id="adu:107489131"/>
<proteinExistence type="predicted"/>
<feature type="compositionally biased region" description="Polar residues" evidence="2">
    <location>
        <begin position="581"/>
        <end position="590"/>
    </location>
</feature>
<sequence length="590" mass="67486">MENGATSKRKRLVKKYQAHAKVKEFEMKEVSSAAKLVQNFITKVDKGSNQAKIAQQPRRKISEIGDKYSRENSMEGRNKTLVDNVMNRSLRSSQNQVRSNVQLEEQPIPKKMNSKAKCPAMALDVFLHTEGVEVEREEEDDFESIGEDAGATEKEPANLINLKNNLKRPAMTLDAFLGDQGIHVEREEEQNEVPTTEDARSRPSPNNGENVHIPSEEDYIGEHESDNFDVEGDQVMEEAHVEDTSKVKKTRGKTRCLKIYARTWEEREEVTFDQGAAVGPTAQRVKDLTNFIGTMGRNSDFITLMYTNWKAVPKQIKKRIWKYINSKFILPKSLKLWVMTGVQGAWKRYKTRIKKKHFEPYSGNIEDMLVNCPLEIPEIQFRKLIAYWSIPTVKAMCVINSENRKKQQWRHKMGPINFARVRVDLREKKENKEEPNQAEMFVATRNGLKGKTLDVETQAIIDKLDDLQEAGETPTNAFQKVFGKENPGRVRCYGRTVTKTSLKKNKEIDEIKKQSEEKVTALKTELDDHKQRLQGLEDIVKLMLQQTSPGMNVDEALSLLRSKQSSANSAQDPNLVPQHSPPSTHIPNHD</sequence>
<feature type="compositionally biased region" description="Polar residues" evidence="2">
    <location>
        <begin position="561"/>
        <end position="572"/>
    </location>
</feature>
<reference evidence="4" key="2">
    <citation type="submission" date="2025-08" db="UniProtKB">
        <authorList>
            <consortium name="RefSeq"/>
        </authorList>
    </citation>
    <scope>IDENTIFICATION</scope>
    <source>
        <tissue evidence="4">Whole plant</tissue>
    </source>
</reference>
<feature type="region of interest" description="Disordered" evidence="2">
    <location>
        <begin position="185"/>
        <end position="219"/>
    </location>
</feature>
<dbReference type="PANTHER" id="PTHR33144">
    <property type="entry name" value="OS10G0409366 PROTEIN-RELATED"/>
    <property type="match status" value="1"/>
</dbReference>
<name>A0A9C6TJE7_ARADU</name>
<evidence type="ECO:0000256" key="1">
    <source>
        <dbReference type="SAM" id="Coils"/>
    </source>
</evidence>
<evidence type="ECO:0000313" key="4">
    <source>
        <dbReference type="RefSeq" id="XP_052117671.1"/>
    </source>
</evidence>